<dbReference type="AlphaFoldDB" id="A0A8J5XVX8"/>
<evidence type="ECO:0000313" key="2">
    <source>
        <dbReference type="EMBL" id="KAG8468930.1"/>
    </source>
</evidence>
<evidence type="ECO:0000313" key="3">
    <source>
        <dbReference type="Proteomes" id="UP000751190"/>
    </source>
</evidence>
<evidence type="ECO:0008006" key="4">
    <source>
        <dbReference type="Google" id="ProtNLM"/>
    </source>
</evidence>
<feature type="compositionally biased region" description="Low complexity" evidence="1">
    <location>
        <begin position="24"/>
        <end position="36"/>
    </location>
</feature>
<dbReference type="EMBL" id="JAGTXO010000003">
    <property type="protein sequence ID" value="KAG8468930.1"/>
    <property type="molecule type" value="Genomic_DNA"/>
</dbReference>
<dbReference type="Proteomes" id="UP000751190">
    <property type="component" value="Unassembled WGS sequence"/>
</dbReference>
<keyword evidence="3" id="KW-1185">Reference proteome</keyword>
<proteinExistence type="predicted"/>
<sequence length="293" mass="30655">MEVDALQKKLDAPLDELVGRQRRAASAPRGRSPSGPMRKGTLSSTSGRLRSAAAPYNTRQRPPARRVAGGSVERGGRPPPSRAPATARGVGRPIVHADSAVDDPLSGGDYIKVGGGTVPRNLAGLIVNRVSASAMNAMTAPIVSVGPASVNQAIKGLAIARRTLEPVRQDFVFVPSFVRLENEDLSAIQIDIERTRPRSIAEMDGMELRAAGSTEVKGLAGAIAKNARDSSNSFIVAVGANSVNQAIKAVAIARTYLADEGIDLRCRTSIDDIGEGELAGKSSVTVVVEPITH</sequence>
<dbReference type="OMA" id="RMSSICM"/>
<feature type="compositionally biased region" description="Basic and acidic residues" evidence="1">
    <location>
        <begin position="1"/>
        <end position="12"/>
    </location>
</feature>
<comment type="caution">
    <text evidence="2">The sequence shown here is derived from an EMBL/GenBank/DDBJ whole genome shotgun (WGS) entry which is preliminary data.</text>
</comment>
<dbReference type="InterPro" id="IPR007347">
    <property type="entry name" value="SpoVS"/>
</dbReference>
<dbReference type="PANTHER" id="PTHR35331:SF1">
    <property type="entry name" value="STAGE V SPORULATION PROTEIN S"/>
    <property type="match status" value="1"/>
</dbReference>
<feature type="region of interest" description="Disordered" evidence="1">
    <location>
        <begin position="1"/>
        <end position="90"/>
    </location>
</feature>
<dbReference type="GO" id="GO:0003676">
    <property type="term" value="F:nucleic acid binding"/>
    <property type="evidence" value="ECO:0007669"/>
    <property type="project" value="InterPro"/>
</dbReference>
<dbReference type="PANTHER" id="PTHR35331">
    <property type="entry name" value="STAGE V SPORULATION PROTEIN S"/>
    <property type="match status" value="1"/>
</dbReference>
<accession>A0A8J5XVX8</accession>
<organism evidence="2 3">
    <name type="scientific">Diacronema lutheri</name>
    <name type="common">Unicellular marine alga</name>
    <name type="synonym">Monochrysis lutheri</name>
    <dbReference type="NCBI Taxonomy" id="2081491"/>
    <lineage>
        <taxon>Eukaryota</taxon>
        <taxon>Haptista</taxon>
        <taxon>Haptophyta</taxon>
        <taxon>Pavlovophyceae</taxon>
        <taxon>Pavlovales</taxon>
        <taxon>Pavlovaceae</taxon>
        <taxon>Diacronema</taxon>
    </lineage>
</organism>
<dbReference type="OrthoDB" id="10267179at2759"/>
<dbReference type="Gene3D" id="3.30.110.20">
    <property type="entry name" value="Alba-like domain"/>
    <property type="match status" value="2"/>
</dbReference>
<protein>
    <recommendedName>
        <fullName evidence="4">Stage V sporulation protein S</fullName>
    </recommendedName>
</protein>
<dbReference type="InterPro" id="IPR036882">
    <property type="entry name" value="Alba-like_dom_sf"/>
</dbReference>
<reference evidence="2" key="1">
    <citation type="submission" date="2021-05" db="EMBL/GenBank/DDBJ databases">
        <title>The genome of the haptophyte Pavlova lutheri (Diacronema luteri, Pavlovales) - a model for lipid biosynthesis in eukaryotic algae.</title>
        <authorList>
            <person name="Hulatt C.J."/>
            <person name="Posewitz M.C."/>
        </authorList>
    </citation>
    <scope>NUCLEOTIDE SEQUENCE</scope>
    <source>
        <strain evidence="2">NIVA-4/92</strain>
    </source>
</reference>
<evidence type="ECO:0000256" key="1">
    <source>
        <dbReference type="SAM" id="MobiDB-lite"/>
    </source>
</evidence>
<gene>
    <name evidence="2" type="ORF">KFE25_007448</name>
</gene>
<dbReference type="Pfam" id="PF04232">
    <property type="entry name" value="SpoVS"/>
    <property type="match status" value="2"/>
</dbReference>
<name>A0A8J5XVX8_DIALT</name>